<dbReference type="PROSITE" id="PS50234">
    <property type="entry name" value="VWFA"/>
    <property type="match status" value="3"/>
</dbReference>
<organism evidence="9 10">
    <name type="scientific">Oncorhynchus tshawytscha</name>
    <name type="common">Chinook salmon</name>
    <name type="synonym">Salmo tshawytscha</name>
    <dbReference type="NCBI Taxonomy" id="74940"/>
    <lineage>
        <taxon>Eukaryota</taxon>
        <taxon>Metazoa</taxon>
        <taxon>Chordata</taxon>
        <taxon>Craniata</taxon>
        <taxon>Vertebrata</taxon>
        <taxon>Euteleostomi</taxon>
        <taxon>Actinopterygii</taxon>
        <taxon>Neopterygii</taxon>
        <taxon>Teleostei</taxon>
        <taxon>Protacanthopterygii</taxon>
        <taxon>Salmoniformes</taxon>
        <taxon>Salmonidae</taxon>
        <taxon>Salmoninae</taxon>
        <taxon>Oncorhynchus</taxon>
    </lineage>
</organism>
<keyword evidence="5" id="KW-0677">Repeat</keyword>
<evidence type="ECO:0000313" key="9">
    <source>
        <dbReference type="Ensembl" id="ENSOTSP00005103708.1"/>
    </source>
</evidence>
<evidence type="ECO:0000256" key="4">
    <source>
        <dbReference type="ARBA" id="ARBA00022729"/>
    </source>
</evidence>
<evidence type="ECO:0000256" key="3">
    <source>
        <dbReference type="ARBA" id="ARBA00022530"/>
    </source>
</evidence>
<dbReference type="InterPro" id="IPR050525">
    <property type="entry name" value="ECM_Assembly_Org"/>
</dbReference>
<evidence type="ECO:0000256" key="1">
    <source>
        <dbReference type="ARBA" id="ARBA00004498"/>
    </source>
</evidence>
<dbReference type="Pfam" id="PF00092">
    <property type="entry name" value="VWA"/>
    <property type="match status" value="3"/>
</dbReference>
<feature type="domain" description="VWFA" evidence="8">
    <location>
        <begin position="1"/>
        <end position="111"/>
    </location>
</feature>
<evidence type="ECO:0000259" key="8">
    <source>
        <dbReference type="PROSITE" id="PS50234"/>
    </source>
</evidence>
<dbReference type="SUPFAM" id="SSF53300">
    <property type="entry name" value="vWA-like"/>
    <property type="match status" value="3"/>
</dbReference>
<evidence type="ECO:0000256" key="5">
    <source>
        <dbReference type="ARBA" id="ARBA00022737"/>
    </source>
</evidence>
<dbReference type="GeneTree" id="ENSGT00940000156462"/>
<dbReference type="PANTHER" id="PTHR24020">
    <property type="entry name" value="COLLAGEN ALPHA"/>
    <property type="match status" value="1"/>
</dbReference>
<dbReference type="InterPro" id="IPR036465">
    <property type="entry name" value="vWFA_dom_sf"/>
</dbReference>
<keyword evidence="7" id="KW-0176">Collagen</keyword>
<proteinExistence type="predicted"/>
<evidence type="ECO:0000313" key="10">
    <source>
        <dbReference type="Proteomes" id="UP000694402"/>
    </source>
</evidence>
<feature type="domain" description="VWFA" evidence="8">
    <location>
        <begin position="353"/>
        <end position="525"/>
    </location>
</feature>
<evidence type="ECO:0000256" key="7">
    <source>
        <dbReference type="ARBA" id="ARBA00023119"/>
    </source>
</evidence>
<evidence type="ECO:0000256" key="6">
    <source>
        <dbReference type="ARBA" id="ARBA00022889"/>
    </source>
</evidence>
<reference evidence="9" key="1">
    <citation type="submission" date="2025-08" db="UniProtKB">
        <authorList>
            <consortium name="Ensembl"/>
        </authorList>
    </citation>
    <scope>IDENTIFICATION</scope>
</reference>
<keyword evidence="10" id="KW-1185">Reference proteome</keyword>
<dbReference type="FunFam" id="3.40.50.410:FF:000003">
    <property type="entry name" value="Collagen type VI alpha 3 chain"/>
    <property type="match status" value="2"/>
</dbReference>
<dbReference type="Ensembl" id="ENSOTST00005112122.2">
    <property type="protein sequence ID" value="ENSOTSP00005103708.1"/>
    <property type="gene ID" value="ENSOTSG00005047481.2"/>
</dbReference>
<dbReference type="GO" id="GO:0007155">
    <property type="term" value="P:cell adhesion"/>
    <property type="evidence" value="ECO:0007669"/>
    <property type="project" value="UniProtKB-KW"/>
</dbReference>
<dbReference type="GO" id="GO:0005615">
    <property type="term" value="C:extracellular space"/>
    <property type="evidence" value="ECO:0007669"/>
    <property type="project" value="TreeGrafter"/>
</dbReference>
<keyword evidence="3" id="KW-0272">Extracellular matrix</keyword>
<keyword evidence="2" id="KW-0964">Secreted</keyword>
<dbReference type="Gene3D" id="3.40.50.410">
    <property type="entry name" value="von Willebrand factor, type A domain"/>
    <property type="match status" value="3"/>
</dbReference>
<keyword evidence="4" id="KW-0732">Signal</keyword>
<sequence>MRHKGGRSLNTGAALQFVRHNIFTASSGSRRLEGVPQVLILLTSKKSRDDVTGPAVALKDLEIVSIGVGVGDANFRELEIISFQPGFTFQVSELSELPSIHPQFVALLKRLSKDTEEEGAVAPVTHGIPDLVGKNSNLDMSMLNTRNIPYSFSLEQLDTVSSKRDIVFLLDGSDDSRNGLPAIREFIRRMANELDIDGDNVRVAVVQYSDDAAEYFHLKAHKTKRAVIYAVRSLRHKGGRPRNTGAALQYVRDNVFTASSGSRHLEGVPQILFLLIGGESSDDVTAAASDLKRLGVLSFAIGMKNVRQEELQSIAYSSRFIFNLPVFGELLSIQPEILAFVQKLCFSGPFSLNIVFLLDGSDDSRSGFPAMCGFVQRLVENLNVGENKDRVSVVQYSRTPEAHFLLNTYPEKQSVLGSIRSLQHKGGRPLNTGAALQYVKDNVFTASSGSRSQEGIPQILILLSGGKSQDDVGSAAAALKQDRIVPFSIGTRNSDILELQMIAHIPSYALSVPRFDDLESIQQQLLSFVKRVPRQPRVYQPTVVGKE</sequence>
<evidence type="ECO:0000256" key="2">
    <source>
        <dbReference type="ARBA" id="ARBA00022525"/>
    </source>
</evidence>
<gene>
    <name evidence="9" type="primary">COL6A3</name>
</gene>
<accession>A0A8C8K8Q0</accession>
<comment type="subcellular location">
    <subcellularLocation>
        <location evidence="1">Secreted</location>
        <location evidence="1">Extracellular space</location>
        <location evidence="1">Extracellular matrix</location>
    </subcellularLocation>
</comment>
<dbReference type="PANTHER" id="PTHR24020:SF13">
    <property type="entry name" value="COLLAGEN ALPHA-3(VI) CHAIN"/>
    <property type="match status" value="1"/>
</dbReference>
<dbReference type="Proteomes" id="UP000694402">
    <property type="component" value="Unassembled WGS sequence"/>
</dbReference>
<protein>
    <recommendedName>
        <fullName evidence="8">VWFA domain-containing protein</fullName>
    </recommendedName>
</protein>
<dbReference type="GO" id="GO:0005581">
    <property type="term" value="C:collagen trimer"/>
    <property type="evidence" value="ECO:0007669"/>
    <property type="project" value="UniProtKB-KW"/>
</dbReference>
<feature type="domain" description="VWFA" evidence="8">
    <location>
        <begin position="165"/>
        <end position="337"/>
    </location>
</feature>
<dbReference type="SMART" id="SM00327">
    <property type="entry name" value="VWA"/>
    <property type="match status" value="2"/>
</dbReference>
<dbReference type="AlphaFoldDB" id="A0A8C8K8Q0"/>
<keyword evidence="6" id="KW-0130">Cell adhesion</keyword>
<dbReference type="InterPro" id="IPR002035">
    <property type="entry name" value="VWF_A"/>
</dbReference>
<name>A0A8C8K8Q0_ONCTS</name>
<reference evidence="9" key="2">
    <citation type="submission" date="2025-09" db="UniProtKB">
        <authorList>
            <consortium name="Ensembl"/>
        </authorList>
    </citation>
    <scope>IDENTIFICATION</scope>
</reference>